<name>A0A9D3PEP5_MEGAT</name>
<keyword evidence="4" id="KW-0433">Leucine-rich repeat</keyword>
<dbReference type="InterPro" id="IPR003591">
    <property type="entry name" value="Leu-rich_rpt_typical-subtyp"/>
</dbReference>
<dbReference type="Gene3D" id="3.40.50.10140">
    <property type="entry name" value="Toll/interleukin-1 receptor homology (TIR) domain"/>
    <property type="match status" value="1"/>
</dbReference>
<evidence type="ECO:0000259" key="16">
    <source>
        <dbReference type="PROSITE" id="PS50104"/>
    </source>
</evidence>
<dbReference type="SUPFAM" id="SSF52058">
    <property type="entry name" value="L domain-like"/>
    <property type="match status" value="2"/>
</dbReference>
<accession>A0A9D3PEP5</accession>
<sequence length="901" mass="101861">MSTVFLLLVCWLDLLALNSSCHPVHKKDACEVEGQKADCSHMSLREVPSNLPATITSLDVSHNTLTSLDAVILARYPRLIRIDAGYNSISRLQENVCRVLPALRTLSVPHNVVHLLTEKDLLHCSNLTWLNLSKNRLKLHGDPFLPLQRLAVLNVSANGLTSAWLGTQPQLWSLETLSLSGNKISVLRSNDFHYLSNSSLRTLELSSLPIKTFEPGCFKPIRELRDLVMDGTKLDLQLTTKLSQELSMTEIRNLWLRNTQLTSLANATFSGLQATNLTFLDLSRNNMAAAHDSPFRWLRTLETLILETNNFMHLTRTTFVGLEKLKLLNLRTALVKSKKSAYPVIDDFSFEPLVSLETLLMDNATFQEVAPHLFSGLRSLRRLSLGRSRTNLKTVSNATFASLAGSPLRALNLTSMSIARLAAGAFSGLGNLTTLVLDRNFINQTLTGEEFKGLGSVEEIFMSGNKAINLTPWSFRHVPNLRTLTLGRCLVRNLDLDPSPFRPLRNLSTLDLSNNNIANISAGLLQGLLNLRVLRLQHNNLGGAWKSAHPGGPVLFLRGLRSLETLSLDYNGMDEIPTEGLRRLFRLQELSLSGNYLDYLCDSIFDDLGSLRALRLQKNFITSVRREVFGPAFQNLATLRMERNPFDCTCESILWFVDWLATTNTSVPFLDSEYVCNTPPGKFNASISSLDSPSCKDLIWFFVLYVVTHFVVLTFTAITLVFRFEGWRILFYWKVLVSRVLGVKELDPGEARFEYDAYLLYAEKDKKWVERHLLPLEDEQFKFCMEDRDFIPGTSQLESIVDTMKNSRKIVFVVTERLLKDSWCTQYKARQALHQVIEDSRDSVVLILLEDIPDYRLGQTLLIRRGMLKSCCVLHWPVQRGRIPAFRHELQVALGSSNTVQ</sequence>
<keyword evidence="10 14" id="KW-0472">Membrane</keyword>
<proteinExistence type="inferred from homology"/>
<evidence type="ECO:0000313" key="18">
    <source>
        <dbReference type="Proteomes" id="UP001046870"/>
    </source>
</evidence>
<dbReference type="EMBL" id="JAFDVH010000020">
    <property type="protein sequence ID" value="KAG7458649.1"/>
    <property type="molecule type" value="Genomic_DNA"/>
</dbReference>
<dbReference type="OrthoDB" id="676979at2759"/>
<feature type="chain" id="PRO_5038342423" description="TIR domain-containing protein" evidence="15">
    <location>
        <begin position="22"/>
        <end position="901"/>
    </location>
</feature>
<evidence type="ECO:0000256" key="10">
    <source>
        <dbReference type="ARBA" id="ARBA00023136"/>
    </source>
</evidence>
<keyword evidence="12" id="KW-0325">Glycoprotein</keyword>
<evidence type="ECO:0000256" key="1">
    <source>
        <dbReference type="ARBA" id="ARBA00004479"/>
    </source>
</evidence>
<keyword evidence="5 14" id="KW-0812">Transmembrane</keyword>
<feature type="transmembrane region" description="Helical" evidence="14">
    <location>
        <begin position="698"/>
        <end position="722"/>
    </location>
</feature>
<evidence type="ECO:0000256" key="4">
    <source>
        <dbReference type="ARBA" id="ARBA00022614"/>
    </source>
</evidence>
<dbReference type="PRINTS" id="PR00019">
    <property type="entry name" value="LEURICHRPT"/>
</dbReference>
<dbReference type="SMART" id="SM00369">
    <property type="entry name" value="LRR_TYP"/>
    <property type="match status" value="13"/>
</dbReference>
<keyword evidence="7" id="KW-0677">Repeat</keyword>
<dbReference type="InterPro" id="IPR000483">
    <property type="entry name" value="Cys-rich_flank_reg_C"/>
</dbReference>
<dbReference type="GO" id="GO:0002224">
    <property type="term" value="P:toll-like receptor signaling pathway"/>
    <property type="evidence" value="ECO:0007669"/>
    <property type="project" value="TreeGrafter"/>
</dbReference>
<evidence type="ECO:0000256" key="12">
    <source>
        <dbReference type="ARBA" id="ARBA00023180"/>
    </source>
</evidence>
<keyword evidence="9 14" id="KW-1133">Transmembrane helix</keyword>
<dbReference type="Gene3D" id="3.80.10.10">
    <property type="entry name" value="Ribonuclease Inhibitor"/>
    <property type="match status" value="1"/>
</dbReference>
<dbReference type="SUPFAM" id="SSF52200">
    <property type="entry name" value="Toll/Interleukin receptor TIR domain"/>
    <property type="match status" value="1"/>
</dbReference>
<gene>
    <name evidence="17" type="ORF">MATL_G00222870</name>
</gene>
<evidence type="ECO:0000256" key="11">
    <source>
        <dbReference type="ARBA" id="ARBA00023170"/>
    </source>
</evidence>
<comment type="similarity">
    <text evidence="2">Belongs to the Toll-like receptor family.</text>
</comment>
<evidence type="ECO:0000256" key="3">
    <source>
        <dbReference type="ARBA" id="ARBA00022588"/>
    </source>
</evidence>
<dbReference type="PROSITE" id="PS51450">
    <property type="entry name" value="LRR"/>
    <property type="match status" value="3"/>
</dbReference>
<dbReference type="InterPro" id="IPR001611">
    <property type="entry name" value="Leu-rich_rpt"/>
</dbReference>
<evidence type="ECO:0000256" key="5">
    <source>
        <dbReference type="ARBA" id="ARBA00022692"/>
    </source>
</evidence>
<dbReference type="InterPro" id="IPR000157">
    <property type="entry name" value="TIR_dom"/>
</dbReference>
<dbReference type="InterPro" id="IPR032675">
    <property type="entry name" value="LRR_dom_sf"/>
</dbReference>
<evidence type="ECO:0000256" key="8">
    <source>
        <dbReference type="ARBA" id="ARBA00022859"/>
    </source>
</evidence>
<dbReference type="InterPro" id="IPR035897">
    <property type="entry name" value="Toll_tir_struct_dom_sf"/>
</dbReference>
<comment type="caution">
    <text evidence="17">The sequence shown here is derived from an EMBL/GenBank/DDBJ whole genome shotgun (WGS) entry which is preliminary data.</text>
</comment>
<evidence type="ECO:0000256" key="7">
    <source>
        <dbReference type="ARBA" id="ARBA00022737"/>
    </source>
</evidence>
<dbReference type="Proteomes" id="UP001046870">
    <property type="component" value="Chromosome 20"/>
</dbReference>
<dbReference type="GO" id="GO:0005886">
    <property type="term" value="C:plasma membrane"/>
    <property type="evidence" value="ECO:0007669"/>
    <property type="project" value="TreeGrafter"/>
</dbReference>
<evidence type="ECO:0000256" key="15">
    <source>
        <dbReference type="SAM" id="SignalP"/>
    </source>
</evidence>
<evidence type="ECO:0000256" key="14">
    <source>
        <dbReference type="SAM" id="Phobius"/>
    </source>
</evidence>
<evidence type="ECO:0000256" key="9">
    <source>
        <dbReference type="ARBA" id="ARBA00022989"/>
    </source>
</evidence>
<dbReference type="Pfam" id="PF01582">
    <property type="entry name" value="TIR"/>
    <property type="match status" value="1"/>
</dbReference>
<dbReference type="SMART" id="SM00082">
    <property type="entry name" value="LRRCT"/>
    <property type="match status" value="1"/>
</dbReference>
<evidence type="ECO:0000256" key="13">
    <source>
        <dbReference type="ARBA" id="ARBA00023198"/>
    </source>
</evidence>
<dbReference type="GO" id="GO:0045087">
    <property type="term" value="P:innate immune response"/>
    <property type="evidence" value="ECO:0007669"/>
    <property type="project" value="UniProtKB-KW"/>
</dbReference>
<evidence type="ECO:0000256" key="2">
    <source>
        <dbReference type="ARBA" id="ARBA00009634"/>
    </source>
</evidence>
<dbReference type="PROSITE" id="PS50104">
    <property type="entry name" value="TIR"/>
    <property type="match status" value="1"/>
</dbReference>
<organism evidence="17 18">
    <name type="scientific">Megalops atlanticus</name>
    <name type="common">Tarpon</name>
    <name type="synonym">Clupea gigantea</name>
    <dbReference type="NCBI Taxonomy" id="7932"/>
    <lineage>
        <taxon>Eukaryota</taxon>
        <taxon>Metazoa</taxon>
        <taxon>Chordata</taxon>
        <taxon>Craniata</taxon>
        <taxon>Vertebrata</taxon>
        <taxon>Euteleostomi</taxon>
        <taxon>Actinopterygii</taxon>
        <taxon>Neopterygii</taxon>
        <taxon>Teleostei</taxon>
        <taxon>Elopiformes</taxon>
        <taxon>Megalopidae</taxon>
        <taxon>Megalops</taxon>
    </lineage>
</organism>
<feature type="signal peptide" evidence="15">
    <location>
        <begin position="1"/>
        <end position="21"/>
    </location>
</feature>
<dbReference type="GO" id="GO:0038023">
    <property type="term" value="F:signaling receptor activity"/>
    <property type="evidence" value="ECO:0007669"/>
    <property type="project" value="TreeGrafter"/>
</dbReference>
<keyword evidence="11" id="KW-0675">Receptor</keyword>
<evidence type="ECO:0000313" key="17">
    <source>
        <dbReference type="EMBL" id="KAG7458649.1"/>
    </source>
</evidence>
<comment type="subcellular location">
    <subcellularLocation>
        <location evidence="1">Membrane</location>
        <topology evidence="1">Single-pass type I membrane protein</topology>
    </subcellularLocation>
</comment>
<dbReference type="Pfam" id="PF13855">
    <property type="entry name" value="LRR_8"/>
    <property type="match status" value="6"/>
</dbReference>
<reference evidence="17" key="1">
    <citation type="submission" date="2021-01" db="EMBL/GenBank/DDBJ databases">
        <authorList>
            <person name="Zahm M."/>
            <person name="Roques C."/>
            <person name="Cabau C."/>
            <person name="Klopp C."/>
            <person name="Donnadieu C."/>
            <person name="Jouanno E."/>
            <person name="Lampietro C."/>
            <person name="Louis A."/>
            <person name="Herpin A."/>
            <person name="Echchiki A."/>
            <person name="Berthelot C."/>
            <person name="Parey E."/>
            <person name="Roest-Crollius H."/>
            <person name="Braasch I."/>
            <person name="Postlethwait J."/>
            <person name="Bobe J."/>
            <person name="Montfort J."/>
            <person name="Bouchez O."/>
            <person name="Begum T."/>
            <person name="Mejri S."/>
            <person name="Adams A."/>
            <person name="Chen W.-J."/>
            <person name="Guiguen Y."/>
        </authorList>
    </citation>
    <scope>NUCLEOTIDE SEQUENCE</scope>
    <source>
        <strain evidence="17">YG-15Mar2019-1</strain>
        <tissue evidence="17">Brain</tissue>
    </source>
</reference>
<dbReference type="GO" id="GO:0006954">
    <property type="term" value="P:inflammatory response"/>
    <property type="evidence" value="ECO:0007669"/>
    <property type="project" value="UniProtKB-KW"/>
</dbReference>
<keyword evidence="6 15" id="KW-0732">Signal</keyword>
<protein>
    <recommendedName>
        <fullName evidence="16">TIR domain-containing protein</fullName>
    </recommendedName>
</protein>
<dbReference type="FunFam" id="3.80.10.10:FF:000137">
    <property type="entry name" value="Toll-like receptor 3"/>
    <property type="match status" value="1"/>
</dbReference>
<dbReference type="PANTHER" id="PTHR24365:SF524">
    <property type="entry name" value="TOLL-LIKE RECEPTOR 3"/>
    <property type="match status" value="1"/>
</dbReference>
<feature type="domain" description="TIR" evidence="16">
    <location>
        <begin position="753"/>
        <end position="894"/>
    </location>
</feature>
<keyword evidence="8" id="KW-0391">Immunity</keyword>
<dbReference type="PANTHER" id="PTHR24365">
    <property type="entry name" value="TOLL-LIKE RECEPTOR"/>
    <property type="match status" value="1"/>
</dbReference>
<keyword evidence="13" id="KW-0395">Inflammatory response</keyword>
<evidence type="ECO:0000256" key="6">
    <source>
        <dbReference type="ARBA" id="ARBA00022729"/>
    </source>
</evidence>
<keyword evidence="3" id="KW-0399">Innate immunity</keyword>
<dbReference type="SMART" id="SM00255">
    <property type="entry name" value="TIR"/>
    <property type="match status" value="1"/>
</dbReference>
<keyword evidence="18" id="KW-1185">Reference proteome</keyword>
<dbReference type="AlphaFoldDB" id="A0A9D3PEP5"/>